<dbReference type="EMBL" id="WWTN01000030">
    <property type="protein sequence ID" value="MZH57170.1"/>
    <property type="molecule type" value="Genomic_DNA"/>
</dbReference>
<evidence type="ECO:0000313" key="5">
    <source>
        <dbReference type="EMBL" id="RGC15105.1"/>
    </source>
</evidence>
<reference evidence="1 6" key="1">
    <citation type="submission" date="2014-08" db="EMBL/GenBank/DDBJ databases">
        <title>Clostridium innocuum, an unnegligible vancomycin-resistant pathogen causing extra-intestinal infections.</title>
        <authorList>
            <person name="Feng Y."/>
            <person name="Chiu C.-H."/>
        </authorList>
    </citation>
    <scope>NUCLEOTIDE SEQUENCE [LARGE SCALE GENOMIC DNA]</scope>
    <source>
        <strain evidence="1 6">AN88</strain>
    </source>
</reference>
<dbReference type="Proteomes" id="UP000503330">
    <property type="component" value="Chromosome"/>
</dbReference>
<evidence type="ECO:0000313" key="3">
    <source>
        <dbReference type="EMBL" id="MZH57170.1"/>
    </source>
</evidence>
<protein>
    <submittedName>
        <fullName evidence="1">Ribonucleoside-triphosphate reductase</fullName>
    </submittedName>
</protein>
<evidence type="ECO:0000313" key="6">
    <source>
        <dbReference type="Proteomes" id="UP000030008"/>
    </source>
</evidence>
<reference evidence="3" key="3">
    <citation type="journal article" date="2019" name="Nat. Med.">
        <title>A library of human gut bacterial isolates paired with longitudinal multiomics data enables mechanistic microbiome research.</title>
        <authorList>
            <person name="Poyet M."/>
            <person name="Groussin M."/>
            <person name="Gibbons S.M."/>
            <person name="Avila-Pacheco J."/>
            <person name="Jiang X."/>
            <person name="Kearney S.M."/>
            <person name="Perrotta A.R."/>
            <person name="Berdy B."/>
            <person name="Zhao S."/>
            <person name="Lieberman T.D."/>
            <person name="Swanson P.K."/>
            <person name="Smith M."/>
            <person name="Roesemann S."/>
            <person name="Alexander J.E."/>
            <person name="Rich S.A."/>
            <person name="Livny J."/>
            <person name="Vlamakis H."/>
            <person name="Clish C."/>
            <person name="Bullock K."/>
            <person name="Deik A."/>
            <person name="Scott J."/>
            <person name="Pierce K.A."/>
            <person name="Xavier R.J."/>
            <person name="Alm E.J."/>
        </authorList>
    </citation>
    <scope>NUCLEOTIDE SEQUENCE</scope>
    <source>
        <strain evidence="3">BIOML-A12</strain>
    </source>
</reference>
<name>A0A099I9Z4_CLOIN</name>
<dbReference type="EMBL" id="CP048838">
    <property type="protein sequence ID" value="QJA04851.1"/>
    <property type="molecule type" value="Genomic_DNA"/>
</dbReference>
<dbReference type="EMBL" id="JAKTMA010000005">
    <property type="protein sequence ID" value="MCR0231914.1"/>
    <property type="molecule type" value="Genomic_DNA"/>
</dbReference>
<evidence type="ECO:0000313" key="2">
    <source>
        <dbReference type="EMBL" id="MCR0231914.1"/>
    </source>
</evidence>
<reference evidence="4 8" key="4">
    <citation type="submission" date="2020-02" db="EMBL/GenBank/DDBJ databases">
        <authorList>
            <person name="Kociolek L.K."/>
            <person name="Ozer E.A."/>
        </authorList>
    </citation>
    <scope>NUCLEOTIDE SEQUENCE [LARGE SCALE GENOMIC DNA]</scope>
    <source>
        <strain evidence="4 8">ATCC 14501</strain>
    </source>
</reference>
<organism evidence="1 6">
    <name type="scientific">Clostridium innocuum</name>
    <dbReference type="NCBI Taxonomy" id="1522"/>
    <lineage>
        <taxon>Bacteria</taxon>
        <taxon>Bacillati</taxon>
        <taxon>Bacillota</taxon>
        <taxon>Clostridia</taxon>
        <taxon>Eubacteriales</taxon>
        <taxon>Clostridiaceae</taxon>
        <taxon>Clostridium</taxon>
    </lineage>
</organism>
<evidence type="ECO:0000313" key="8">
    <source>
        <dbReference type="Proteomes" id="UP000503330"/>
    </source>
</evidence>
<dbReference type="EMBL" id="JQIF01000023">
    <property type="protein sequence ID" value="KGJ54032.1"/>
    <property type="molecule type" value="Genomic_DNA"/>
</dbReference>
<proteinExistence type="predicted"/>
<dbReference type="Proteomes" id="UP000604383">
    <property type="component" value="Unassembled WGS sequence"/>
</dbReference>
<evidence type="ECO:0000313" key="1">
    <source>
        <dbReference type="EMBL" id="KGJ54032.1"/>
    </source>
</evidence>
<dbReference type="GeneID" id="61928202"/>
<dbReference type="Pfam" id="PF13597">
    <property type="entry name" value="NRDD"/>
    <property type="match status" value="1"/>
</dbReference>
<accession>A0A099I9Z4</accession>
<dbReference type="OrthoDB" id="3173988at2"/>
<gene>
    <name evidence="1" type="ORF">CIAN88_05660</name>
    <name evidence="5" type="ORF">DXA38_11080</name>
    <name evidence="4" type="ORF">G4D54_21655</name>
    <name evidence="3" type="ORF">GT664_15785</name>
    <name evidence="2" type="ORF">MKC95_03930</name>
</gene>
<dbReference type="Proteomes" id="UP000030008">
    <property type="component" value="Unassembled WGS sequence"/>
</dbReference>
<evidence type="ECO:0000313" key="4">
    <source>
        <dbReference type="EMBL" id="QJA04851.1"/>
    </source>
</evidence>
<evidence type="ECO:0000313" key="7">
    <source>
        <dbReference type="Proteomes" id="UP000260025"/>
    </source>
</evidence>
<dbReference type="Proteomes" id="UP000260025">
    <property type="component" value="Unassembled WGS sequence"/>
</dbReference>
<dbReference type="Proteomes" id="UP001203972">
    <property type="component" value="Unassembled WGS sequence"/>
</dbReference>
<dbReference type="EMBL" id="QVEV01000015">
    <property type="protein sequence ID" value="RGC15105.1"/>
    <property type="molecule type" value="Genomic_DNA"/>
</dbReference>
<dbReference type="RefSeq" id="WP_002606374.1">
    <property type="nucleotide sequence ID" value="NZ_AP025565.1"/>
</dbReference>
<reference evidence="2" key="5">
    <citation type="journal article" date="2022" name="Clin. Infect. Dis.">
        <title>Association between Clostridium innocuum and antibiotic-associated diarrhea in adults and children: A cross-sectional study and comparative genomics analysis.</title>
        <authorList>
            <person name="Cherny K.E."/>
            <person name="Muscat E.B."/>
            <person name="Balaji A."/>
            <person name="Mukherjee J."/>
            <person name="Ozer E.A."/>
            <person name="Angarone M.P."/>
            <person name="Hauser A.R."/>
            <person name="Sichel J.S."/>
            <person name="Amponsah E."/>
            <person name="Kociolek L.K."/>
        </authorList>
    </citation>
    <scope>NUCLEOTIDE SEQUENCE</scope>
    <source>
        <strain evidence="2">NU1-AC-029v</strain>
    </source>
</reference>
<reference evidence="5 7" key="2">
    <citation type="submission" date="2018-08" db="EMBL/GenBank/DDBJ databases">
        <title>A genome reference for cultivated species of the human gut microbiota.</title>
        <authorList>
            <person name="Zou Y."/>
            <person name="Xue W."/>
            <person name="Luo G."/>
        </authorList>
    </citation>
    <scope>NUCLEOTIDE SEQUENCE [LARGE SCALE GENOMIC DNA]</scope>
    <source>
        <strain evidence="5 7">OF01-2LB</strain>
    </source>
</reference>
<dbReference type="InterPro" id="IPR012833">
    <property type="entry name" value="NrdD"/>
</dbReference>
<sequence>MEYQIMVDGIEIQSNEQVNEKEARAYISYIRKNNPKKEISSVELSFDGEEVGLGYHLQPEGFEKIRRITGYLVGTVDRFNNGKRAEEHDRVKHA</sequence>
<dbReference type="GO" id="GO:0006260">
    <property type="term" value="P:DNA replication"/>
    <property type="evidence" value="ECO:0007669"/>
    <property type="project" value="InterPro"/>
</dbReference>
<dbReference type="GO" id="GO:0008998">
    <property type="term" value="F:ribonucleoside-triphosphate reductase (thioredoxin) activity"/>
    <property type="evidence" value="ECO:0007669"/>
    <property type="project" value="InterPro"/>
</dbReference>
<dbReference type="AlphaFoldDB" id="A0A099I9Z4"/>